<keyword evidence="2" id="KW-1133">Transmembrane helix</keyword>
<feature type="compositionally biased region" description="Basic and acidic residues" evidence="1">
    <location>
        <begin position="96"/>
        <end position="111"/>
    </location>
</feature>
<feature type="transmembrane region" description="Helical" evidence="2">
    <location>
        <begin position="36"/>
        <end position="61"/>
    </location>
</feature>
<evidence type="ECO:0000313" key="4">
    <source>
        <dbReference type="Proteomes" id="UP000054226"/>
    </source>
</evidence>
<gene>
    <name evidence="3" type="ORF">H074_36982</name>
</gene>
<dbReference type="AlphaFoldDB" id="M2WRS0"/>
<keyword evidence="4" id="KW-1185">Reference proteome</keyword>
<evidence type="ECO:0000256" key="2">
    <source>
        <dbReference type="SAM" id="Phobius"/>
    </source>
</evidence>
<protein>
    <submittedName>
        <fullName evidence="3">Uncharacterized protein</fullName>
    </submittedName>
</protein>
<evidence type="ECO:0000256" key="1">
    <source>
        <dbReference type="SAM" id="MobiDB-lite"/>
    </source>
</evidence>
<keyword evidence="2" id="KW-0472">Membrane</keyword>
<dbReference type="Proteomes" id="UP000054226">
    <property type="component" value="Unassembled WGS sequence"/>
</dbReference>
<dbReference type="PATRIC" id="fig|1284240.4.peg.7543"/>
<name>M2WRS0_9PSEU</name>
<keyword evidence="2" id="KW-0812">Transmembrane</keyword>
<reference evidence="3 4" key="1">
    <citation type="journal article" date="2013" name="Genome Announc.">
        <title>Draft Genome Sequence of Amycolatopsis decaplanina Strain DSM 44594T.</title>
        <authorList>
            <person name="Kaur N."/>
            <person name="Kumar S."/>
            <person name="Bala M."/>
            <person name="Raghava G.P."/>
            <person name="Mayilraj S."/>
        </authorList>
    </citation>
    <scope>NUCLEOTIDE SEQUENCE [LARGE SCALE GENOMIC DNA]</scope>
    <source>
        <strain evidence="3 4">DSM 44594</strain>
    </source>
</reference>
<sequence length="111" mass="12324">MLRVREVARVRLLGHLRLDRRLLGQGLVRHLRLLGLWLLGLLLGGLPRLLRLLSGGLLCLLRRLFVLRLRSGLDGPQLRADPREAGPKVVDLPGEPEEHIPIGGHGDQHAA</sequence>
<comment type="caution">
    <text evidence="3">The sequence shown here is derived from an EMBL/GenBank/DDBJ whole genome shotgun (WGS) entry which is preliminary data.</text>
</comment>
<accession>M2WRS0</accession>
<feature type="region of interest" description="Disordered" evidence="1">
    <location>
        <begin position="74"/>
        <end position="111"/>
    </location>
</feature>
<proteinExistence type="predicted"/>
<organism evidence="3 4">
    <name type="scientific">Amycolatopsis decaplanina DSM 44594</name>
    <dbReference type="NCBI Taxonomy" id="1284240"/>
    <lineage>
        <taxon>Bacteria</taxon>
        <taxon>Bacillati</taxon>
        <taxon>Actinomycetota</taxon>
        <taxon>Actinomycetes</taxon>
        <taxon>Pseudonocardiales</taxon>
        <taxon>Pseudonocardiaceae</taxon>
        <taxon>Amycolatopsis</taxon>
    </lineage>
</organism>
<dbReference type="EMBL" id="AOHO01000079">
    <property type="protein sequence ID" value="EME51436.1"/>
    <property type="molecule type" value="Genomic_DNA"/>
</dbReference>
<evidence type="ECO:0000313" key="3">
    <source>
        <dbReference type="EMBL" id="EME51436.1"/>
    </source>
</evidence>